<feature type="region of interest" description="Disordered" evidence="1">
    <location>
        <begin position="35"/>
        <end position="107"/>
    </location>
</feature>
<protein>
    <submittedName>
        <fullName evidence="2">Uncharacterized protein</fullName>
    </submittedName>
</protein>
<dbReference type="Proteomes" id="UP000324222">
    <property type="component" value="Unassembled WGS sequence"/>
</dbReference>
<keyword evidence="3" id="KW-1185">Reference proteome</keyword>
<feature type="region of interest" description="Disordered" evidence="1">
    <location>
        <begin position="172"/>
        <end position="197"/>
    </location>
</feature>
<name>A0A5B7HHJ6_PORTR</name>
<feature type="compositionally biased region" description="Low complexity" evidence="1">
    <location>
        <begin position="35"/>
        <end position="54"/>
    </location>
</feature>
<feature type="compositionally biased region" description="Basic and acidic residues" evidence="1">
    <location>
        <begin position="177"/>
        <end position="187"/>
    </location>
</feature>
<evidence type="ECO:0000313" key="2">
    <source>
        <dbReference type="EMBL" id="MPC71890.1"/>
    </source>
</evidence>
<organism evidence="2 3">
    <name type="scientific">Portunus trituberculatus</name>
    <name type="common">Swimming crab</name>
    <name type="synonym">Neptunus trituberculatus</name>
    <dbReference type="NCBI Taxonomy" id="210409"/>
    <lineage>
        <taxon>Eukaryota</taxon>
        <taxon>Metazoa</taxon>
        <taxon>Ecdysozoa</taxon>
        <taxon>Arthropoda</taxon>
        <taxon>Crustacea</taxon>
        <taxon>Multicrustacea</taxon>
        <taxon>Malacostraca</taxon>
        <taxon>Eumalacostraca</taxon>
        <taxon>Eucarida</taxon>
        <taxon>Decapoda</taxon>
        <taxon>Pleocyemata</taxon>
        <taxon>Brachyura</taxon>
        <taxon>Eubrachyura</taxon>
        <taxon>Portunoidea</taxon>
        <taxon>Portunidae</taxon>
        <taxon>Portuninae</taxon>
        <taxon>Portunus</taxon>
    </lineage>
</organism>
<feature type="compositionally biased region" description="Gly residues" evidence="1">
    <location>
        <begin position="135"/>
        <end position="149"/>
    </location>
</feature>
<accession>A0A5B7HHJ6</accession>
<dbReference type="EMBL" id="VSRR010033724">
    <property type="protein sequence ID" value="MPC71890.1"/>
    <property type="molecule type" value="Genomic_DNA"/>
</dbReference>
<reference evidence="2 3" key="1">
    <citation type="submission" date="2019-05" db="EMBL/GenBank/DDBJ databases">
        <title>Another draft genome of Portunus trituberculatus and its Hox gene families provides insights of decapod evolution.</title>
        <authorList>
            <person name="Jeong J.-H."/>
            <person name="Song I."/>
            <person name="Kim S."/>
            <person name="Choi T."/>
            <person name="Kim D."/>
            <person name="Ryu S."/>
            <person name="Kim W."/>
        </authorList>
    </citation>
    <scope>NUCLEOTIDE SEQUENCE [LARGE SCALE GENOMIC DNA]</scope>
    <source>
        <tissue evidence="2">Muscle</tissue>
    </source>
</reference>
<dbReference type="AlphaFoldDB" id="A0A5B7HHJ6"/>
<comment type="caution">
    <text evidence="2">The sequence shown here is derived from an EMBL/GenBank/DDBJ whole genome shotgun (WGS) entry which is preliminary data.</text>
</comment>
<feature type="region of interest" description="Disordered" evidence="1">
    <location>
        <begin position="127"/>
        <end position="151"/>
    </location>
</feature>
<evidence type="ECO:0000313" key="3">
    <source>
        <dbReference type="Proteomes" id="UP000324222"/>
    </source>
</evidence>
<feature type="compositionally biased region" description="Polar residues" evidence="1">
    <location>
        <begin position="288"/>
        <end position="297"/>
    </location>
</feature>
<sequence>MRKRRDLRCRRHNTSQHHLSVYMRARQLHHNIHLAHTTPPTASPSTSVHATATSGTPSQHPTSRGHHCPVDFQSSTTRHSLHTPGPGLSVSSSSQRPLGSRDVTRQVPGGLSSALAAALRHAHARLSSPPCSVHGTGGAGGAGEAGGGAARIWLPPPDNSAITAAAEAPGCGGALRQDSRGDYKDTRPTGPLGRARNNRATTHYTERSTDTHRWQSNRWLGLATHVPGSGAERTTRVPHTARRHTNTHTLCLCVCPSHSDTLTHAHTHTHTHIHVSTLTPLPHIRTPRSLQGATHASPQPRRPTPRQTSVGIDGSNKTEENITIEKCSDRCGKNYLEGLVQGGGEEGEQEREEEEEEEEEEEDDDDERVMSALANHARTLLRFFSP</sequence>
<feature type="compositionally biased region" description="Acidic residues" evidence="1">
    <location>
        <begin position="345"/>
        <end position="367"/>
    </location>
</feature>
<gene>
    <name evidence="2" type="ORF">E2C01_066180</name>
</gene>
<feature type="region of interest" description="Disordered" evidence="1">
    <location>
        <begin position="337"/>
        <end position="369"/>
    </location>
</feature>
<evidence type="ECO:0000256" key="1">
    <source>
        <dbReference type="SAM" id="MobiDB-lite"/>
    </source>
</evidence>
<feature type="region of interest" description="Disordered" evidence="1">
    <location>
        <begin position="275"/>
        <end position="321"/>
    </location>
</feature>
<proteinExistence type="predicted"/>